<evidence type="ECO:0000313" key="2">
    <source>
        <dbReference type="Proteomes" id="UP000609726"/>
    </source>
</evidence>
<keyword evidence="2" id="KW-1185">Reference proteome</keyword>
<proteinExistence type="predicted"/>
<dbReference type="EMBL" id="WHJH01000037">
    <property type="protein sequence ID" value="NHZ91926.1"/>
    <property type="molecule type" value="Genomic_DNA"/>
</dbReference>
<dbReference type="Proteomes" id="UP000609726">
    <property type="component" value="Unassembled WGS sequence"/>
</dbReference>
<name>A0ABX0NY52_9BURK</name>
<protein>
    <submittedName>
        <fullName evidence="1">Uncharacterized protein</fullName>
    </submittedName>
</protein>
<comment type="caution">
    <text evidence="1">The sequence shown here is derived from an EMBL/GenBank/DDBJ whole genome shotgun (WGS) entry which is preliminary data.</text>
</comment>
<gene>
    <name evidence="1" type="ORF">F2P45_23390</name>
</gene>
<sequence length="100" mass="11133">MPIPNDYREVVKSLSVKTEEGNVAWRKDKYAVSVTVDNTKIALWAGKDENSDVPFVAFGLYGPNGAVLDTWYIDESDGDYAQTFQLYQSANRLAQGVPAR</sequence>
<accession>A0ABX0NY52</accession>
<dbReference type="RefSeq" id="WP_166880414.1">
    <property type="nucleotide sequence ID" value="NZ_WHJH01000037.1"/>
</dbReference>
<evidence type="ECO:0000313" key="1">
    <source>
        <dbReference type="EMBL" id="NHZ91926.1"/>
    </source>
</evidence>
<reference evidence="1 2" key="1">
    <citation type="submission" date="2019-10" db="EMBL/GenBank/DDBJ databases">
        <title>Taxonomy of Antarctic Massilia spp.: description of Massilia rubra sp. nov., Massilia aquatica sp. nov., Massilia mucilaginosa sp. nov., Massilia frigida sp. nov. isolated from streams, lakes and regoliths.</title>
        <authorList>
            <person name="Holochova P."/>
            <person name="Sedlacek I."/>
            <person name="Kralova S."/>
            <person name="Maslanova I."/>
            <person name="Busse H.-J."/>
            <person name="Stankova E."/>
            <person name="Vrbovska V."/>
            <person name="Kovarovic V."/>
            <person name="Bartak M."/>
            <person name="Svec P."/>
            <person name="Pantucek R."/>
        </authorList>
    </citation>
    <scope>NUCLEOTIDE SEQUENCE [LARGE SCALE GENOMIC DNA]</scope>
    <source>
        <strain evidence="1 2">CCM 8733</strain>
    </source>
</reference>
<organism evidence="1 2">
    <name type="scientific">Massilia mucilaginosa</name>
    <dbReference type="NCBI Taxonomy" id="2609282"/>
    <lineage>
        <taxon>Bacteria</taxon>
        <taxon>Pseudomonadati</taxon>
        <taxon>Pseudomonadota</taxon>
        <taxon>Betaproteobacteria</taxon>
        <taxon>Burkholderiales</taxon>
        <taxon>Oxalobacteraceae</taxon>
        <taxon>Telluria group</taxon>
        <taxon>Massilia</taxon>
    </lineage>
</organism>